<dbReference type="EMBL" id="BAAAFE010000007">
    <property type="protein sequence ID" value="GAA0863858.1"/>
    <property type="molecule type" value="Genomic_DNA"/>
</dbReference>
<name>A0ABN1M426_9SPHN</name>
<evidence type="ECO:0000259" key="4">
    <source>
        <dbReference type="Pfam" id="PF00733"/>
    </source>
</evidence>
<dbReference type="Proteomes" id="UP001500738">
    <property type="component" value="Unassembled WGS sequence"/>
</dbReference>
<dbReference type="EC" id="6.3.5.4" evidence="2"/>
<dbReference type="Gene3D" id="3.40.50.620">
    <property type="entry name" value="HUPs"/>
    <property type="match status" value="1"/>
</dbReference>
<feature type="domain" description="Asparagine synthetase" evidence="4">
    <location>
        <begin position="200"/>
        <end position="552"/>
    </location>
</feature>
<organism evidence="5 6">
    <name type="scientific">Sphingopyxis soli</name>
    <dbReference type="NCBI Taxonomy" id="592051"/>
    <lineage>
        <taxon>Bacteria</taxon>
        <taxon>Pseudomonadati</taxon>
        <taxon>Pseudomonadota</taxon>
        <taxon>Alphaproteobacteria</taxon>
        <taxon>Sphingomonadales</taxon>
        <taxon>Sphingomonadaceae</taxon>
        <taxon>Sphingopyxis</taxon>
    </lineage>
</organism>
<dbReference type="InterPro" id="IPR051786">
    <property type="entry name" value="ASN_synthetase/amidase"/>
</dbReference>
<proteinExistence type="predicted"/>
<gene>
    <name evidence="5" type="ORF">GCM10009115_15990</name>
</gene>
<comment type="caution">
    <text evidence="5">The sequence shown here is derived from an EMBL/GenBank/DDBJ whole genome shotgun (WGS) entry which is preliminary data.</text>
</comment>
<dbReference type="PANTHER" id="PTHR43284">
    <property type="entry name" value="ASPARAGINE SYNTHETASE (GLUTAMINE-HYDROLYZING)"/>
    <property type="match status" value="1"/>
</dbReference>
<dbReference type="InterPro" id="IPR014729">
    <property type="entry name" value="Rossmann-like_a/b/a_fold"/>
</dbReference>
<dbReference type="PANTHER" id="PTHR43284:SF1">
    <property type="entry name" value="ASPARAGINE SYNTHETASE"/>
    <property type="match status" value="1"/>
</dbReference>
<evidence type="ECO:0000256" key="2">
    <source>
        <dbReference type="ARBA" id="ARBA00012737"/>
    </source>
</evidence>
<dbReference type="RefSeq" id="WP_062770309.1">
    <property type="nucleotide sequence ID" value="NZ_BAAAFE010000007.1"/>
</dbReference>
<sequence>MRIAFEARAASHSEPRGSLREVARLAHVRLLSDAAVAFSKKGNTLLFGWAFRRSDNRACDELGDDEAREIEARGAEWAVKHLWGNYLLAWKEPAGDVHVLRSPVTGPALFFAEDGACAFSHLEIGKAMGLSLDRLDPAAIDAQLRFPILRGPATGIAMVRELLAGETLMMGSPAVVRQAWSPWSFTVRPPVEASLDELRRHVMSAVGAWSTRFERVQLELSGGLDSSIVAASLARTRATWRAVTLVTRRPDGDERRYAHAVADHADIALLEILLNAAPPDPLAALGEPRVRPGGFGLIDESDIRLCEAAEGYGAGAIFTGVGGDNLFGYIISAAPVVDALRFAGLGAAWRAASDLGRLTNTHMLEAWRFAIRRLLKRPPPWPRDERFLASRHASTVPEHPWFADASAASDGQRAYVGMLMRILPFLDGYDRAFHVPVIAPLLSQPLVEYGLGVPVWQWSAGGHDRSLARKAFAGDLPALVLQRRTKGGLESLFVPAYDRNRAHLRDFLQEGLLAALGIIDCDAIGAATARPAGALDNDYVRILQLVDMERWARSVAGAPTAGGQ</sequence>
<comment type="pathway">
    <text evidence="1">Amino-acid biosynthesis; L-asparagine biosynthesis; L-asparagine from L-aspartate (L-Gln route): step 1/1.</text>
</comment>
<dbReference type="SUPFAM" id="SSF52402">
    <property type="entry name" value="Adenine nucleotide alpha hydrolases-like"/>
    <property type="match status" value="1"/>
</dbReference>
<reference evidence="5 6" key="1">
    <citation type="journal article" date="2019" name="Int. J. Syst. Evol. Microbiol.">
        <title>The Global Catalogue of Microorganisms (GCM) 10K type strain sequencing project: providing services to taxonomists for standard genome sequencing and annotation.</title>
        <authorList>
            <consortium name="The Broad Institute Genomics Platform"/>
            <consortium name="The Broad Institute Genome Sequencing Center for Infectious Disease"/>
            <person name="Wu L."/>
            <person name="Ma J."/>
        </authorList>
    </citation>
    <scope>NUCLEOTIDE SEQUENCE [LARGE SCALE GENOMIC DNA]</scope>
    <source>
        <strain evidence="5 6">JCM 15910</strain>
    </source>
</reference>
<evidence type="ECO:0000256" key="1">
    <source>
        <dbReference type="ARBA" id="ARBA00005187"/>
    </source>
</evidence>
<evidence type="ECO:0000256" key="3">
    <source>
        <dbReference type="ARBA" id="ARBA00048741"/>
    </source>
</evidence>
<evidence type="ECO:0000313" key="6">
    <source>
        <dbReference type="Proteomes" id="UP001500738"/>
    </source>
</evidence>
<keyword evidence="6" id="KW-1185">Reference proteome</keyword>
<dbReference type="InterPro" id="IPR001962">
    <property type="entry name" value="Asn_synthase"/>
</dbReference>
<evidence type="ECO:0000313" key="5">
    <source>
        <dbReference type="EMBL" id="GAA0863858.1"/>
    </source>
</evidence>
<comment type="catalytic activity">
    <reaction evidence="3">
        <text>L-aspartate + L-glutamine + ATP + H2O = L-asparagine + L-glutamate + AMP + diphosphate + H(+)</text>
        <dbReference type="Rhea" id="RHEA:12228"/>
        <dbReference type="ChEBI" id="CHEBI:15377"/>
        <dbReference type="ChEBI" id="CHEBI:15378"/>
        <dbReference type="ChEBI" id="CHEBI:29985"/>
        <dbReference type="ChEBI" id="CHEBI:29991"/>
        <dbReference type="ChEBI" id="CHEBI:30616"/>
        <dbReference type="ChEBI" id="CHEBI:33019"/>
        <dbReference type="ChEBI" id="CHEBI:58048"/>
        <dbReference type="ChEBI" id="CHEBI:58359"/>
        <dbReference type="ChEBI" id="CHEBI:456215"/>
        <dbReference type="EC" id="6.3.5.4"/>
    </reaction>
</comment>
<accession>A0ABN1M426</accession>
<protein>
    <recommendedName>
        <fullName evidence="2">asparagine synthase (glutamine-hydrolyzing)</fullName>
        <ecNumber evidence="2">6.3.5.4</ecNumber>
    </recommendedName>
</protein>
<dbReference type="Pfam" id="PF00733">
    <property type="entry name" value="Asn_synthase"/>
    <property type="match status" value="1"/>
</dbReference>